<organism evidence="1">
    <name type="scientific">Anguilla anguilla</name>
    <name type="common">European freshwater eel</name>
    <name type="synonym">Muraena anguilla</name>
    <dbReference type="NCBI Taxonomy" id="7936"/>
    <lineage>
        <taxon>Eukaryota</taxon>
        <taxon>Metazoa</taxon>
        <taxon>Chordata</taxon>
        <taxon>Craniata</taxon>
        <taxon>Vertebrata</taxon>
        <taxon>Euteleostomi</taxon>
        <taxon>Actinopterygii</taxon>
        <taxon>Neopterygii</taxon>
        <taxon>Teleostei</taxon>
        <taxon>Anguilliformes</taxon>
        <taxon>Anguillidae</taxon>
        <taxon>Anguilla</taxon>
    </lineage>
</organism>
<accession>A0A0E9XIC8</accession>
<sequence length="33" mass="3912">MLLVAFDLFDFIRTYATNHTLRGNQINKLLIMQ</sequence>
<proteinExistence type="predicted"/>
<dbReference type="AlphaFoldDB" id="A0A0E9XIC8"/>
<protein>
    <submittedName>
        <fullName evidence="1">Uncharacterized protein</fullName>
    </submittedName>
</protein>
<name>A0A0E9XIC8_ANGAN</name>
<dbReference type="EMBL" id="GBXM01007139">
    <property type="protein sequence ID" value="JAI01439.1"/>
    <property type="molecule type" value="Transcribed_RNA"/>
</dbReference>
<reference evidence="1" key="2">
    <citation type="journal article" date="2015" name="Fish Shellfish Immunol.">
        <title>Early steps in the European eel (Anguilla anguilla)-Vibrio vulnificus interaction in the gills: Role of the RtxA13 toxin.</title>
        <authorList>
            <person name="Callol A."/>
            <person name="Pajuelo D."/>
            <person name="Ebbesson L."/>
            <person name="Teles M."/>
            <person name="MacKenzie S."/>
            <person name="Amaro C."/>
        </authorList>
    </citation>
    <scope>NUCLEOTIDE SEQUENCE</scope>
</reference>
<reference evidence="1" key="1">
    <citation type="submission" date="2014-11" db="EMBL/GenBank/DDBJ databases">
        <authorList>
            <person name="Amaro Gonzalez C."/>
        </authorList>
    </citation>
    <scope>NUCLEOTIDE SEQUENCE</scope>
</reference>
<evidence type="ECO:0000313" key="1">
    <source>
        <dbReference type="EMBL" id="JAI01439.1"/>
    </source>
</evidence>